<name>A0A0F7DC35_9EURY</name>
<dbReference type="PANTHER" id="PTHR34139:SF1">
    <property type="entry name" value="RNASE MJ1380-RELATED"/>
    <property type="match status" value="1"/>
</dbReference>
<dbReference type="PATRIC" id="fig|113653.22.peg.503"/>
<keyword evidence="2" id="KW-1277">Toxin-antitoxin system</keyword>
<keyword evidence="5" id="KW-0378">Hydrolase</keyword>
<evidence type="ECO:0008006" key="8">
    <source>
        <dbReference type="Google" id="ProtNLM"/>
    </source>
</evidence>
<evidence type="ECO:0000256" key="4">
    <source>
        <dbReference type="ARBA" id="ARBA00022741"/>
    </source>
</evidence>
<evidence type="ECO:0000256" key="3">
    <source>
        <dbReference type="ARBA" id="ARBA00022722"/>
    </source>
</evidence>
<gene>
    <name evidence="6" type="ORF">GAH_00502</name>
</gene>
<evidence type="ECO:0000256" key="1">
    <source>
        <dbReference type="ARBA" id="ARBA00022553"/>
    </source>
</evidence>
<keyword evidence="3" id="KW-0540">Nuclease</keyword>
<dbReference type="GO" id="GO:0000166">
    <property type="term" value="F:nucleotide binding"/>
    <property type="evidence" value="ECO:0007669"/>
    <property type="project" value="UniProtKB-KW"/>
</dbReference>
<dbReference type="GO" id="GO:0004540">
    <property type="term" value="F:RNA nuclease activity"/>
    <property type="evidence" value="ECO:0007669"/>
    <property type="project" value="InterPro"/>
</dbReference>
<reference evidence="6 7" key="1">
    <citation type="submission" date="2015-04" db="EMBL/GenBank/DDBJ databases">
        <title>The complete genome sequence of the hyperthermophilic, obligate iron-reducing archaeon Geoglobus ahangari strain 234T.</title>
        <authorList>
            <person name="Manzella M.P."/>
            <person name="Holmes D.E."/>
            <person name="Rocheleau J.M."/>
            <person name="Chung A."/>
            <person name="Reguera G."/>
            <person name="Kashefi K."/>
        </authorList>
    </citation>
    <scope>NUCLEOTIDE SEQUENCE [LARGE SCALE GENOMIC DNA]</scope>
    <source>
        <strain evidence="6 7">234</strain>
    </source>
</reference>
<keyword evidence="4" id="KW-0547">Nucleotide-binding</keyword>
<dbReference type="GO" id="GO:0110001">
    <property type="term" value="C:toxin-antitoxin complex"/>
    <property type="evidence" value="ECO:0007669"/>
    <property type="project" value="InterPro"/>
</dbReference>
<evidence type="ECO:0000313" key="6">
    <source>
        <dbReference type="EMBL" id="AKG92151.1"/>
    </source>
</evidence>
<dbReference type="STRING" id="113653.GAH_00502"/>
<evidence type="ECO:0000256" key="2">
    <source>
        <dbReference type="ARBA" id="ARBA00022649"/>
    </source>
</evidence>
<keyword evidence="1" id="KW-0597">Phosphoprotein</keyword>
<organism evidence="6 7">
    <name type="scientific">Geoglobus ahangari</name>
    <dbReference type="NCBI Taxonomy" id="113653"/>
    <lineage>
        <taxon>Archaea</taxon>
        <taxon>Methanobacteriati</taxon>
        <taxon>Methanobacteriota</taxon>
        <taxon>Archaeoglobi</taxon>
        <taxon>Archaeoglobales</taxon>
        <taxon>Archaeoglobaceae</taxon>
        <taxon>Geoglobus</taxon>
    </lineage>
</organism>
<dbReference type="GO" id="GO:0016787">
    <property type="term" value="F:hydrolase activity"/>
    <property type="evidence" value="ECO:0007669"/>
    <property type="project" value="UniProtKB-KW"/>
</dbReference>
<dbReference type="RefSeq" id="WP_048094534.1">
    <property type="nucleotide sequence ID" value="NZ_CP011267.1"/>
</dbReference>
<dbReference type="FunCoup" id="A0A0F7DC35">
    <property type="interactions" value="2"/>
</dbReference>
<dbReference type="EMBL" id="CP011267">
    <property type="protein sequence ID" value="AKG92151.1"/>
    <property type="molecule type" value="Genomic_DNA"/>
</dbReference>
<dbReference type="Pfam" id="PF01934">
    <property type="entry name" value="HepT-like"/>
    <property type="match status" value="1"/>
</dbReference>
<keyword evidence="7" id="KW-1185">Reference proteome</keyword>
<dbReference type="KEGG" id="gah:GAH_00502"/>
<dbReference type="InterPro" id="IPR008201">
    <property type="entry name" value="HepT-like"/>
</dbReference>
<evidence type="ECO:0000256" key="5">
    <source>
        <dbReference type="ARBA" id="ARBA00022801"/>
    </source>
</evidence>
<dbReference type="HOGENOM" id="CLU_142825_3_3_2"/>
<dbReference type="AlphaFoldDB" id="A0A0F7DC35"/>
<protein>
    <recommendedName>
        <fullName evidence="8">DUF86 domain-containing protein</fullName>
    </recommendedName>
</protein>
<dbReference type="GeneID" id="24803084"/>
<proteinExistence type="predicted"/>
<evidence type="ECO:0000313" key="7">
    <source>
        <dbReference type="Proteomes" id="UP000034723"/>
    </source>
</evidence>
<dbReference type="PANTHER" id="PTHR34139">
    <property type="entry name" value="UPF0331 PROTEIN MJ0127"/>
    <property type="match status" value="1"/>
</dbReference>
<dbReference type="InterPro" id="IPR051813">
    <property type="entry name" value="HepT_RNase_toxin"/>
</dbReference>
<dbReference type="InParanoid" id="A0A0F7DC35"/>
<accession>A0A0F7DC35</accession>
<sequence>MRRDYRLFLKDIIEAMEAIESFVGDMGYEGFVKNDLVRSAVVRKLEIIGEAAKNIPDDIRERYPLLPWKRMAGMRDRLIHAYFGVDYKLVWDAIKYEIPRLKPEIIKILEELDD</sequence>
<dbReference type="OrthoDB" id="51538at2157"/>
<dbReference type="Proteomes" id="UP000034723">
    <property type="component" value="Chromosome"/>
</dbReference>